<proteinExistence type="predicted"/>
<dbReference type="EMBL" id="MN738917">
    <property type="protein sequence ID" value="QHT31296.1"/>
    <property type="molecule type" value="Genomic_DNA"/>
</dbReference>
<accession>A0A6C0EQ27</accession>
<name>A0A6C0EQ27_9ZZZZ</name>
<sequence length="281" mass="33800">MNILFENTLLPTNITQETQESNFFFIFNKNFNIDLIVSKLYTISNEIKYDTNIEKYTRLLHNLIANNERRICATLNTLTLFSSFTRSNILLLSYTTINDKNYINGISLINIIPSNFTFDILYICSDLNYKYVGKNIITLIKILGTKIFDNEAQIIVKSIENTNTQNFYRSQHFTFFPEMQSLLNSRYNYFWKYDNDNMEDIYDMQYFTIPFQIVKNTVNKYRQSQPKLMDMPHIFRPYTKSQIIYEKGGKIRRKNKKYKKTNKKYKKTNKKYTFRNKNTRR</sequence>
<dbReference type="AlphaFoldDB" id="A0A6C0EQ27"/>
<evidence type="ECO:0000313" key="1">
    <source>
        <dbReference type="EMBL" id="QHT31296.1"/>
    </source>
</evidence>
<protein>
    <submittedName>
        <fullName evidence="1">Uncharacterized protein</fullName>
    </submittedName>
</protein>
<reference evidence="1" key="1">
    <citation type="journal article" date="2020" name="Nature">
        <title>Giant virus diversity and host interactions through global metagenomics.</title>
        <authorList>
            <person name="Schulz F."/>
            <person name="Roux S."/>
            <person name="Paez-Espino D."/>
            <person name="Jungbluth S."/>
            <person name="Walsh D.A."/>
            <person name="Denef V.J."/>
            <person name="McMahon K.D."/>
            <person name="Konstantinidis K.T."/>
            <person name="Eloe-Fadrosh E.A."/>
            <person name="Kyrpides N.C."/>
            <person name="Woyke T."/>
        </authorList>
    </citation>
    <scope>NUCLEOTIDE SEQUENCE</scope>
    <source>
        <strain evidence="1">GVMAG-M-3300009155-2</strain>
    </source>
</reference>
<organism evidence="1">
    <name type="scientific">viral metagenome</name>
    <dbReference type="NCBI Taxonomy" id="1070528"/>
    <lineage>
        <taxon>unclassified sequences</taxon>
        <taxon>metagenomes</taxon>
        <taxon>organismal metagenomes</taxon>
    </lineage>
</organism>